<dbReference type="SUPFAM" id="SSF55961">
    <property type="entry name" value="Bet v1-like"/>
    <property type="match status" value="1"/>
</dbReference>
<protein>
    <submittedName>
        <fullName evidence="1">Polyketide cyclase/dehydrase</fullName>
    </submittedName>
</protein>
<dbReference type="KEGG" id="tpr:Tpau_1012"/>
<keyword evidence="2" id="KW-1185">Reference proteome</keyword>
<dbReference type="RefSeq" id="WP_013125683.1">
    <property type="nucleotide sequence ID" value="NC_014158.1"/>
</dbReference>
<reference evidence="2" key="1">
    <citation type="submission" date="2010-03" db="EMBL/GenBank/DDBJ databases">
        <title>The complete chromosome of Tsukamurella paurometabola DSM 20162.</title>
        <authorList>
            <consortium name="US DOE Joint Genome Institute (JGI-PGF)"/>
            <person name="Lucas S."/>
            <person name="Copeland A."/>
            <person name="Lapidus A."/>
            <person name="Glavina del Rio T."/>
            <person name="Dalin E."/>
            <person name="Tice H."/>
            <person name="Bruce D."/>
            <person name="Goodwin L."/>
            <person name="Pitluck S."/>
            <person name="Kyrpides N."/>
            <person name="Mavromatis K."/>
            <person name="Ivanova N."/>
            <person name="Mikhailova N."/>
            <person name="Munk A.C."/>
            <person name="Brettin T."/>
            <person name="Detter J.C."/>
            <person name="Tapia R."/>
            <person name="Han C."/>
            <person name="Larimer F."/>
            <person name="Land M."/>
            <person name="Hauser L."/>
            <person name="Markowitz V."/>
            <person name="Cheng J.-F."/>
            <person name="Hugenholtz P."/>
            <person name="Woyke T."/>
            <person name="Wu D."/>
            <person name="Jando M."/>
            <person name="Brambilla E."/>
            <person name="Klenk H.-P."/>
            <person name="Eisen J.A."/>
        </authorList>
    </citation>
    <scope>NUCLEOTIDE SEQUENCE [LARGE SCALE GENOMIC DNA]</scope>
    <source>
        <strain evidence="2">ATCC 8368 / DSM 20162 / CCUG 35730 / CIP 100753 / JCM 10117 / KCTC 9821 / NBRC 16120 / NCIMB 702349 / NCTC 13040</strain>
    </source>
</reference>
<dbReference type="EMBL" id="CP001966">
    <property type="protein sequence ID" value="ADG77645.1"/>
    <property type="molecule type" value="Genomic_DNA"/>
</dbReference>
<dbReference type="HOGENOM" id="CLU_069867_1_0_11"/>
<organism evidence="1 2">
    <name type="scientific">Tsukamurella paurometabola (strain ATCC 8368 / DSM 20162 / CCUG 35730 / CIP 100753 / JCM 10117 / KCTC 9821 / NBRC 16120 / NCIMB 702349 / NCTC 13040)</name>
    <name type="common">Corynebacterium paurometabolum</name>
    <dbReference type="NCBI Taxonomy" id="521096"/>
    <lineage>
        <taxon>Bacteria</taxon>
        <taxon>Bacillati</taxon>
        <taxon>Actinomycetota</taxon>
        <taxon>Actinomycetes</taxon>
        <taxon>Mycobacteriales</taxon>
        <taxon>Tsukamurellaceae</taxon>
        <taxon>Tsukamurella</taxon>
    </lineage>
</organism>
<accession>D5UV55</accession>
<gene>
    <name evidence="1" type="ordered locus">Tpau_1012</name>
</gene>
<reference evidence="1 2" key="2">
    <citation type="journal article" date="2011" name="Stand. Genomic Sci.">
        <title>Complete genome sequence of Tsukamurella paurometabola type strain (no. 33).</title>
        <authorList>
            <person name="Munk A.C."/>
            <person name="Lapidus A."/>
            <person name="Lucas S."/>
            <person name="Nolan M."/>
            <person name="Tice H."/>
            <person name="Cheng J.F."/>
            <person name="Del Rio T.G."/>
            <person name="Goodwin L."/>
            <person name="Pitluck S."/>
            <person name="Liolios K."/>
            <person name="Huntemann M."/>
            <person name="Ivanova N."/>
            <person name="Mavromatis K."/>
            <person name="Mikhailova N."/>
            <person name="Pati A."/>
            <person name="Chen A."/>
            <person name="Palaniappan K."/>
            <person name="Tapia R."/>
            <person name="Han C."/>
            <person name="Land M."/>
            <person name="Hauser L."/>
            <person name="Chang Y.J."/>
            <person name="Jeffries C.D."/>
            <person name="Brettin T."/>
            <person name="Yasawong M."/>
            <person name="Brambilla E.M."/>
            <person name="Rohde M."/>
            <person name="Sikorski J."/>
            <person name="Goker M."/>
            <person name="Detter J.C."/>
            <person name="Woyke T."/>
            <person name="Bristow J."/>
            <person name="Eisen J.A."/>
            <person name="Markowitz V."/>
            <person name="Hugenholtz P."/>
            <person name="Kyrpides N.C."/>
            <person name="Klenk H.P."/>
        </authorList>
    </citation>
    <scope>NUCLEOTIDE SEQUENCE [LARGE SCALE GENOMIC DNA]</scope>
    <source>
        <strain evidence="2">ATCC 8368 / DSM 20162 / CCUG 35730 / CIP 100753 / JCM 10117 / KCTC 9821 / NBRC 16120 / NCIMB 702349 / NCTC 13040</strain>
    </source>
</reference>
<name>D5UV55_TSUPD</name>
<dbReference type="STRING" id="521096.Tpau_1012"/>
<dbReference type="Proteomes" id="UP000001213">
    <property type="component" value="Chromosome"/>
</dbReference>
<evidence type="ECO:0000313" key="2">
    <source>
        <dbReference type="Proteomes" id="UP000001213"/>
    </source>
</evidence>
<proteinExistence type="predicted"/>
<dbReference type="InterPro" id="IPR019587">
    <property type="entry name" value="Polyketide_cyclase/dehydratase"/>
</dbReference>
<evidence type="ECO:0000313" key="1">
    <source>
        <dbReference type="EMBL" id="ADG77645.1"/>
    </source>
</evidence>
<dbReference type="eggNOG" id="COG3832">
    <property type="taxonomic scope" value="Bacteria"/>
</dbReference>
<dbReference type="Pfam" id="PF10604">
    <property type="entry name" value="Polyketide_cyc2"/>
    <property type="match status" value="1"/>
</dbReference>
<dbReference type="InterPro" id="IPR023393">
    <property type="entry name" value="START-like_dom_sf"/>
</dbReference>
<dbReference type="AlphaFoldDB" id="D5UV55"/>
<sequence length="147" mass="16242">MPFVIDHTRDIDAPAALVWQVLTDFDDYGQWNPFVPSATCDLRPGGRFAMRVALIAGRLMSQTEFVVTVDAGKGFSYSMKPAPGGLVRSIRDQRVEETGEGRSRYTSHFRIDGALSLVVGATLGRFLRRGFDGHADGLVRRAEQLAR</sequence>
<dbReference type="CDD" id="cd07822">
    <property type="entry name" value="SRPBCC_4"/>
    <property type="match status" value="1"/>
</dbReference>
<dbReference type="Gene3D" id="3.30.530.20">
    <property type="match status" value="1"/>
</dbReference>